<comment type="caution">
    <text evidence="1">The sequence shown here is derived from an EMBL/GenBank/DDBJ whole genome shotgun (WGS) entry which is preliminary data.</text>
</comment>
<evidence type="ECO:0000313" key="2">
    <source>
        <dbReference type="Proteomes" id="UP001172155"/>
    </source>
</evidence>
<dbReference type="EMBL" id="JAUKUD010000003">
    <property type="protein sequence ID" value="KAK0749758.1"/>
    <property type="molecule type" value="Genomic_DNA"/>
</dbReference>
<keyword evidence="2" id="KW-1185">Reference proteome</keyword>
<dbReference type="Proteomes" id="UP001172155">
    <property type="component" value="Unassembled WGS sequence"/>
</dbReference>
<protein>
    <submittedName>
        <fullName evidence="1">Uncharacterized protein</fullName>
    </submittedName>
</protein>
<sequence>MSRAVRGSRIELMCWRAEARTLVSDLEDFRYASQSTYSECLITHGQNVGPGIRIADNHQQDIFVTERLRTSTIGSLLAEYAFEYLRSIVLRLHIQTIAGDKIGTKHLFQRSILRHTLLVIDNLSRPCPGISKGQIHAVQRNTMCLKREDANIVSDIEVTLVYSSLNWRKYSQDVPAEVILNVEQR</sequence>
<reference evidence="1" key="1">
    <citation type="submission" date="2023-06" db="EMBL/GenBank/DDBJ databases">
        <title>Genome-scale phylogeny and comparative genomics of the fungal order Sordariales.</title>
        <authorList>
            <consortium name="Lawrence Berkeley National Laboratory"/>
            <person name="Hensen N."/>
            <person name="Bonometti L."/>
            <person name="Westerberg I."/>
            <person name="Brannstrom I.O."/>
            <person name="Guillou S."/>
            <person name="Cros-Aarteil S."/>
            <person name="Calhoun S."/>
            <person name="Haridas S."/>
            <person name="Kuo A."/>
            <person name="Mondo S."/>
            <person name="Pangilinan J."/>
            <person name="Riley R."/>
            <person name="LaButti K."/>
            <person name="Andreopoulos B."/>
            <person name="Lipzen A."/>
            <person name="Chen C."/>
            <person name="Yanf M."/>
            <person name="Daum C."/>
            <person name="Ng V."/>
            <person name="Clum A."/>
            <person name="Steindorff A."/>
            <person name="Ohm R."/>
            <person name="Martin F."/>
            <person name="Silar P."/>
            <person name="Natvig D."/>
            <person name="Lalanne C."/>
            <person name="Gautier V."/>
            <person name="Ament-velasquez S.L."/>
            <person name="Kruys A."/>
            <person name="Hutchinson M.I."/>
            <person name="Powell A.J."/>
            <person name="Barry K."/>
            <person name="Miller A.N."/>
            <person name="Grigoriev I.V."/>
            <person name="Debuchy R."/>
            <person name="Gladieux P."/>
            <person name="Thoren M.H."/>
            <person name="Johannesson H."/>
        </authorList>
    </citation>
    <scope>NUCLEOTIDE SEQUENCE</scope>
    <source>
        <strain evidence="1">SMH3187-1</strain>
    </source>
</reference>
<proteinExistence type="predicted"/>
<evidence type="ECO:0000313" key="1">
    <source>
        <dbReference type="EMBL" id="KAK0749758.1"/>
    </source>
</evidence>
<name>A0AA40K8C3_9PEZI</name>
<accession>A0AA40K8C3</accession>
<organism evidence="1 2">
    <name type="scientific">Schizothecium vesticola</name>
    <dbReference type="NCBI Taxonomy" id="314040"/>
    <lineage>
        <taxon>Eukaryota</taxon>
        <taxon>Fungi</taxon>
        <taxon>Dikarya</taxon>
        <taxon>Ascomycota</taxon>
        <taxon>Pezizomycotina</taxon>
        <taxon>Sordariomycetes</taxon>
        <taxon>Sordariomycetidae</taxon>
        <taxon>Sordariales</taxon>
        <taxon>Schizotheciaceae</taxon>
        <taxon>Schizothecium</taxon>
    </lineage>
</organism>
<dbReference type="AlphaFoldDB" id="A0AA40K8C3"/>
<gene>
    <name evidence="1" type="ORF">B0T18DRAFT_389296</name>
</gene>